<evidence type="ECO:0000313" key="1">
    <source>
        <dbReference type="EMBL" id="KAB5551605.1"/>
    </source>
</evidence>
<keyword evidence="2" id="KW-1185">Reference proteome</keyword>
<protein>
    <submittedName>
        <fullName evidence="1">Uncharacterized protein</fullName>
    </submittedName>
</protein>
<sequence>MATVMIKRLASSPFVLITVLFTLAAFSFSSRFPFKPINTSLQQQGQTLKDMIKFPILTVCFLKFYRFFTAEKLALYNGTDNTLPSFQQLLGAPPPPLHICVSVF</sequence>
<evidence type="ECO:0000313" key="2">
    <source>
        <dbReference type="Proteomes" id="UP000326939"/>
    </source>
</evidence>
<reference evidence="2" key="1">
    <citation type="journal article" date="2019" name="Gigascience">
        <title>De novo genome assembly of the endangered Acer yangbiense, a plant species with extremely small populations endemic to Yunnan Province, China.</title>
        <authorList>
            <person name="Yang J."/>
            <person name="Wariss H.M."/>
            <person name="Tao L."/>
            <person name="Zhang R."/>
            <person name="Yun Q."/>
            <person name="Hollingsworth P."/>
            <person name="Dao Z."/>
            <person name="Luo G."/>
            <person name="Guo H."/>
            <person name="Ma Y."/>
            <person name="Sun W."/>
        </authorList>
    </citation>
    <scope>NUCLEOTIDE SEQUENCE [LARGE SCALE GENOMIC DNA]</scope>
    <source>
        <strain evidence="2">cv. br00</strain>
    </source>
</reference>
<dbReference type="EMBL" id="VDCV01000006">
    <property type="protein sequence ID" value="KAB5551605.1"/>
    <property type="molecule type" value="Genomic_DNA"/>
</dbReference>
<gene>
    <name evidence="1" type="ORF">DKX38_008916</name>
</gene>
<comment type="caution">
    <text evidence="1">The sequence shown here is derived from an EMBL/GenBank/DDBJ whole genome shotgun (WGS) entry which is preliminary data.</text>
</comment>
<organism evidence="1 2">
    <name type="scientific">Salix brachista</name>
    <dbReference type="NCBI Taxonomy" id="2182728"/>
    <lineage>
        <taxon>Eukaryota</taxon>
        <taxon>Viridiplantae</taxon>
        <taxon>Streptophyta</taxon>
        <taxon>Embryophyta</taxon>
        <taxon>Tracheophyta</taxon>
        <taxon>Spermatophyta</taxon>
        <taxon>Magnoliopsida</taxon>
        <taxon>eudicotyledons</taxon>
        <taxon>Gunneridae</taxon>
        <taxon>Pentapetalae</taxon>
        <taxon>rosids</taxon>
        <taxon>fabids</taxon>
        <taxon>Malpighiales</taxon>
        <taxon>Salicaceae</taxon>
        <taxon>Saliceae</taxon>
        <taxon>Salix</taxon>
    </lineage>
</organism>
<dbReference type="AlphaFoldDB" id="A0A5N5M988"/>
<dbReference type="Proteomes" id="UP000326939">
    <property type="component" value="Chromosome 6"/>
</dbReference>
<name>A0A5N5M988_9ROSI</name>
<proteinExistence type="predicted"/>
<accession>A0A5N5M988</accession>